<dbReference type="InterPro" id="IPR051338">
    <property type="entry name" value="NodU/CmcH_Carbamoyltrnsfr"/>
</dbReference>
<comment type="caution">
    <text evidence="4">The sequence shown here is derived from an EMBL/GenBank/DDBJ whole genome shotgun (WGS) entry which is preliminary data.</text>
</comment>
<feature type="domain" description="Carbamoyltransferase" evidence="2">
    <location>
        <begin position="40"/>
        <end position="377"/>
    </location>
</feature>
<evidence type="ECO:0000256" key="1">
    <source>
        <dbReference type="ARBA" id="ARBA00006129"/>
    </source>
</evidence>
<keyword evidence="5" id="KW-1185">Reference proteome</keyword>
<sequence length="775" mass="86813">MHRFLQSRRLLPRAADRNGAKPRVNSNSAVRSAGPSDRYVLGISALYHNSAAALIRDGKVVAAAEEERFTRVKNDRRYPANAINYCLEEAGINQDSLSAVAFYDDSALTFERLVHSVMAVDRESASRMWDTIVPEWVCHKLQFPRMLREHLQYQGKLLQGVHHRSHAASCFYPSPFESAAILTVDGVGEWATATIGRGQGSDVEILKEMRFPDSLGLLYSAFTYFTGFKVNSGEYKMMGLAPYGRPVYAQKILDNVVHVNPDGSIELNMEYFSFLKDTKTTSEKFDELFGGPRRAPESRITRREIDIASSIQAVTEEIILKMARHAQELTGERNLCLAGGVALNCVANGRLLREGIFDDLWIQPAAGDSGCALGVALDAWHTYFGEPREADVAGSQQSGSYLGPAFSDDEIRAFLDTHGYPYRHMDDADRQQFLSEQIVDGKVIGHFADRLEFGPRSLGARSIVGDARNTEMQVNLNLRIKYRESFRPFAPAVLRDRVSDYFELDRDSPYMLIVAPVKAERRLPFDHSLLANSEDLLPIVREPRSDLPAITHVDYSARVQTIRPEHHATFYKLVKQFEKITDCGVVVNTSFNVRGEPIVCTPFDAYRCFMRTEMDVLALGNCILVKQDQPEWPEPRGEGLENEDVEANVRRREAGSAELKLKRVFEQSFWPIAEQLSREGKTLIRAASTGEGRATTWVPVAEPEDWADIFEVSDAVQADSPDPVAFADAVLSRWQGKEAAQELASAVRDAIAVGLKHRSSAEETEHLSESVYVMF</sequence>
<name>A0A5M6DJD8_9BACT</name>
<dbReference type="InterPro" id="IPR031730">
    <property type="entry name" value="Carbam_trans_C"/>
</dbReference>
<dbReference type="Gene3D" id="3.30.420.40">
    <property type="match status" value="2"/>
</dbReference>
<reference evidence="4 5" key="1">
    <citation type="submission" date="2019-08" db="EMBL/GenBank/DDBJ databases">
        <authorList>
            <person name="Dhanesh K."/>
            <person name="Kumar G."/>
            <person name="Sasikala C."/>
            <person name="Venkata Ramana C."/>
        </authorList>
    </citation>
    <scope>NUCLEOTIDE SEQUENCE [LARGE SCALE GENOMIC DNA]</scope>
    <source>
        <strain evidence="4 5">JC645</strain>
    </source>
</reference>
<feature type="domain" description="Carbamoyltransferase C-terminal" evidence="3">
    <location>
        <begin position="436"/>
        <end position="626"/>
    </location>
</feature>
<dbReference type="AlphaFoldDB" id="A0A5M6DJD8"/>
<gene>
    <name evidence="4" type="ORF">FYK55_05115</name>
</gene>
<dbReference type="Proteomes" id="UP000324479">
    <property type="component" value="Unassembled WGS sequence"/>
</dbReference>
<dbReference type="GO" id="GO:0016740">
    <property type="term" value="F:transferase activity"/>
    <property type="evidence" value="ECO:0007669"/>
    <property type="project" value="UniProtKB-KW"/>
</dbReference>
<proteinExistence type="inferred from homology"/>
<dbReference type="PANTHER" id="PTHR34847">
    <property type="entry name" value="NODULATION PROTEIN U"/>
    <property type="match status" value="1"/>
</dbReference>
<evidence type="ECO:0000313" key="5">
    <source>
        <dbReference type="Proteomes" id="UP000324479"/>
    </source>
</evidence>
<evidence type="ECO:0000259" key="2">
    <source>
        <dbReference type="Pfam" id="PF02543"/>
    </source>
</evidence>
<evidence type="ECO:0000313" key="4">
    <source>
        <dbReference type="EMBL" id="KAA5546360.1"/>
    </source>
</evidence>
<accession>A0A5M6DJD8</accession>
<dbReference type="InterPro" id="IPR038152">
    <property type="entry name" value="Carbam_trans_C_sf"/>
</dbReference>
<dbReference type="CDD" id="cd24098">
    <property type="entry name" value="ASKHA_NBD_TobZ_N"/>
    <property type="match status" value="1"/>
</dbReference>
<comment type="similarity">
    <text evidence="1">Belongs to the NodU/CmcH family.</text>
</comment>
<dbReference type="EMBL" id="VWOX01000002">
    <property type="protein sequence ID" value="KAA5546360.1"/>
    <property type="molecule type" value="Genomic_DNA"/>
</dbReference>
<dbReference type="SUPFAM" id="SSF53067">
    <property type="entry name" value="Actin-like ATPase domain"/>
    <property type="match status" value="1"/>
</dbReference>
<dbReference type="PANTHER" id="PTHR34847:SF1">
    <property type="entry name" value="NODULATION PROTEIN U"/>
    <property type="match status" value="1"/>
</dbReference>
<organism evidence="4 5">
    <name type="scientific">Roseiconus nitratireducens</name>
    <dbReference type="NCBI Taxonomy" id="2605748"/>
    <lineage>
        <taxon>Bacteria</taxon>
        <taxon>Pseudomonadati</taxon>
        <taxon>Planctomycetota</taxon>
        <taxon>Planctomycetia</taxon>
        <taxon>Pirellulales</taxon>
        <taxon>Pirellulaceae</taxon>
        <taxon>Roseiconus</taxon>
    </lineage>
</organism>
<dbReference type="InterPro" id="IPR043129">
    <property type="entry name" value="ATPase_NBD"/>
</dbReference>
<dbReference type="InterPro" id="IPR003696">
    <property type="entry name" value="Carbtransf_dom"/>
</dbReference>
<dbReference type="Gene3D" id="3.90.870.20">
    <property type="entry name" value="Carbamoyltransferase, C-terminal domain"/>
    <property type="match status" value="1"/>
</dbReference>
<keyword evidence="4" id="KW-0808">Transferase</keyword>
<dbReference type="Pfam" id="PF02543">
    <property type="entry name" value="Carbam_trans_N"/>
    <property type="match status" value="1"/>
</dbReference>
<dbReference type="Pfam" id="PF16861">
    <property type="entry name" value="Carbam_trans_C"/>
    <property type="match status" value="1"/>
</dbReference>
<evidence type="ECO:0000259" key="3">
    <source>
        <dbReference type="Pfam" id="PF16861"/>
    </source>
</evidence>
<protein>
    <submittedName>
        <fullName evidence="4">Carbamoyltransferase</fullName>
    </submittedName>
</protein>